<dbReference type="Gene3D" id="1.20.960.40">
    <property type="match status" value="1"/>
</dbReference>
<comment type="subcellular location">
    <subcellularLocation>
        <location evidence="1">Cytoplasm</location>
        <location evidence="1">Cytoskeleton</location>
    </subcellularLocation>
</comment>
<dbReference type="SMART" id="SM00667">
    <property type="entry name" value="LisH"/>
    <property type="match status" value="1"/>
</dbReference>
<evidence type="ECO:0000313" key="4">
    <source>
        <dbReference type="EMBL" id="ACO15605.1"/>
    </source>
</evidence>
<dbReference type="GO" id="GO:0015630">
    <property type="term" value="C:microtubule cytoskeleton"/>
    <property type="evidence" value="ECO:0007669"/>
    <property type="project" value="UniProtKB-ARBA"/>
</dbReference>
<organism evidence="4">
    <name type="scientific">Caligus clemensi</name>
    <name type="common">Sea louse</name>
    <dbReference type="NCBI Taxonomy" id="344056"/>
    <lineage>
        <taxon>Eukaryota</taxon>
        <taxon>Metazoa</taxon>
        <taxon>Ecdysozoa</taxon>
        <taxon>Arthropoda</taxon>
        <taxon>Crustacea</taxon>
        <taxon>Multicrustacea</taxon>
        <taxon>Hexanauplia</taxon>
        <taxon>Copepoda</taxon>
        <taxon>Siphonostomatoida</taxon>
        <taxon>Caligidae</taxon>
        <taxon>Caligus</taxon>
    </lineage>
</organism>
<keyword evidence="3" id="KW-0206">Cytoskeleton</keyword>
<dbReference type="AlphaFoldDB" id="C1C2V2"/>
<protein>
    <submittedName>
        <fullName evidence="4">LisH domain-containing protein C16orf63 homolog</fullName>
    </submittedName>
</protein>
<dbReference type="PANTHER" id="PTHR15431">
    <property type="entry name" value="FGFR1 ONCOGENE PARTNER/LISH DOMAIN-CONTAINING PROTEIN"/>
    <property type="match status" value="1"/>
</dbReference>
<evidence type="ECO:0000256" key="2">
    <source>
        <dbReference type="ARBA" id="ARBA00022490"/>
    </source>
</evidence>
<dbReference type="PROSITE" id="PS50896">
    <property type="entry name" value="LISH"/>
    <property type="match status" value="1"/>
</dbReference>
<evidence type="ECO:0000256" key="3">
    <source>
        <dbReference type="ARBA" id="ARBA00023212"/>
    </source>
</evidence>
<reference evidence="4" key="1">
    <citation type="submission" date="2009-03" db="EMBL/GenBank/DDBJ databases">
        <title>Caligus clemensi ESTs and full-length cDNAs.</title>
        <authorList>
            <person name="Yasuike M."/>
            <person name="von Schalburg K."/>
            <person name="Cooper G."/>
            <person name="Leong J."/>
            <person name="Jones S.R.M."/>
            <person name="Koop B.F."/>
        </authorList>
    </citation>
    <scope>NUCLEOTIDE SEQUENCE</scope>
    <source>
        <tissue evidence="4">Whole</tissue>
    </source>
</reference>
<dbReference type="InterPro" id="IPR006594">
    <property type="entry name" value="LisH"/>
</dbReference>
<sequence>MTSNKELCDSLRISLEERGVLPAIKSQLRQEILKSLNNDPSKHPSSKEESEDNFLINELIKEYCSWNGYLHTSKVISEESGHPSVDLSRSQLEASFEVESGPNSRRIPLLYSLLTLIKK</sequence>
<gene>
    <name evidence="4" type="primary">CP063</name>
</gene>
<proteinExistence type="evidence at transcript level"/>
<name>C1C2V2_CALCM</name>
<keyword evidence="2" id="KW-0963">Cytoplasm</keyword>
<dbReference type="EMBL" id="BT081181">
    <property type="protein sequence ID" value="ACO15605.1"/>
    <property type="molecule type" value="mRNA"/>
</dbReference>
<dbReference type="PANTHER" id="PTHR15431:SF4">
    <property type="entry name" value="PROTEIN TONNEAU 1B"/>
    <property type="match status" value="1"/>
</dbReference>
<accession>C1C2V2</accession>
<evidence type="ECO:0000256" key="1">
    <source>
        <dbReference type="ARBA" id="ARBA00004245"/>
    </source>
</evidence>